<feature type="transmembrane region" description="Helical" evidence="1">
    <location>
        <begin position="127"/>
        <end position="150"/>
    </location>
</feature>
<sequence length="587" mass="67348">MDGQSFSSNEKLVLNFGTRKNIYQPMSSYFANNLKSIRGTYYLVSNSPINLESLITKFEQFYQTPKEDLLNNSVTQVFSVINLYLIGFLALGILSFIIYFLMKLLIPINNLENYGIKKILGYSRYHLFVEPSLLELLCYLCTTAVINLYFLLGNSYFPKNFWVHLILTQAGILLLMIFIETIIIRIFSKQTLNDVLKGHTPHLKFFLPIIAATKIICTIVIGFLIFQYGALQIQLIESKNNMEKVADISDYVFVDNFNLTQEGQAVYGVGENFLNNALTELYDKSIQMNQHIFFANLEEIVSDKMHFDQYPIDKDFNFISMNQQYLTEHFPEIGKQLNQISSNKIQLLTTKEYFDAIGLENMENIVGFFSVKDIQNPNPVTAEDIQVTIVESEKPIDIYGNRVNSKPWIIHISNNSSDMLLMEQRLIANTGPNSVVKFKNNPLNSNELKAVLDSYDHLVSFKFTNYQEFFKGLIDNYNQYQEVEIVLLLILIGLGFITTIGLITVSNNIRKRELAINSLLGYKLVDQYQLEIILYLIIHAILLIVLVSFNSHTLLPSLIYSICDLGVLFLWAFAKRKVSINKLIKSG</sequence>
<feature type="transmembrane region" description="Helical" evidence="1">
    <location>
        <begin position="530"/>
        <end position="549"/>
    </location>
</feature>
<keyword evidence="1" id="KW-0812">Transmembrane</keyword>
<comment type="caution">
    <text evidence="2">The sequence shown here is derived from an EMBL/GenBank/DDBJ whole genome shotgun (WGS) entry which is preliminary data.</text>
</comment>
<keyword evidence="1" id="KW-0472">Membrane</keyword>
<feature type="transmembrane region" description="Helical" evidence="1">
    <location>
        <begin position="81"/>
        <end position="106"/>
    </location>
</feature>
<reference evidence="2 3" key="1">
    <citation type="journal article" date="2020" name="Biotechnol. Biofuels">
        <title>New insights from the biogas microbiome by comprehensive genome-resolved metagenomics of nearly 1600 species originating from multiple anaerobic digesters.</title>
        <authorList>
            <person name="Campanaro S."/>
            <person name="Treu L."/>
            <person name="Rodriguez-R L.M."/>
            <person name="Kovalovszki A."/>
            <person name="Ziels R.M."/>
            <person name="Maus I."/>
            <person name="Zhu X."/>
            <person name="Kougias P.G."/>
            <person name="Basile A."/>
            <person name="Luo G."/>
            <person name="Schluter A."/>
            <person name="Konstantinidis K.T."/>
            <person name="Angelidaki I."/>
        </authorList>
    </citation>
    <scope>NUCLEOTIDE SEQUENCE [LARGE SCALE GENOMIC DNA]</scope>
    <source>
        <strain evidence="2">AS23ysBPME_34</strain>
    </source>
</reference>
<accession>A0A7X8C359</accession>
<feature type="transmembrane region" description="Helical" evidence="1">
    <location>
        <begin position="485"/>
        <end position="509"/>
    </location>
</feature>
<proteinExistence type="predicted"/>
<gene>
    <name evidence="2" type="ORF">GX355_04485</name>
</gene>
<name>A0A7X8C359_9LACT</name>
<evidence type="ECO:0008006" key="4">
    <source>
        <dbReference type="Google" id="ProtNLM"/>
    </source>
</evidence>
<feature type="transmembrane region" description="Helical" evidence="1">
    <location>
        <begin position="162"/>
        <end position="184"/>
    </location>
</feature>
<evidence type="ECO:0000313" key="3">
    <source>
        <dbReference type="Proteomes" id="UP000541058"/>
    </source>
</evidence>
<feature type="transmembrane region" description="Helical" evidence="1">
    <location>
        <begin position="555"/>
        <end position="574"/>
    </location>
</feature>
<evidence type="ECO:0000313" key="2">
    <source>
        <dbReference type="EMBL" id="NLJ18100.1"/>
    </source>
</evidence>
<keyword evidence="1" id="KW-1133">Transmembrane helix</keyword>
<dbReference type="Proteomes" id="UP000541058">
    <property type="component" value="Unassembled WGS sequence"/>
</dbReference>
<feature type="transmembrane region" description="Helical" evidence="1">
    <location>
        <begin position="205"/>
        <end position="226"/>
    </location>
</feature>
<protein>
    <recommendedName>
        <fullName evidence="4">DUF1430 domain-containing protein</fullName>
    </recommendedName>
</protein>
<organism evidence="2 3">
    <name type="scientific">Globicatella sulfidifaciens</name>
    <dbReference type="NCBI Taxonomy" id="136093"/>
    <lineage>
        <taxon>Bacteria</taxon>
        <taxon>Bacillati</taxon>
        <taxon>Bacillota</taxon>
        <taxon>Bacilli</taxon>
        <taxon>Lactobacillales</taxon>
        <taxon>Aerococcaceae</taxon>
        <taxon>Globicatella</taxon>
    </lineage>
</organism>
<dbReference type="EMBL" id="JAAYSM010000138">
    <property type="protein sequence ID" value="NLJ18100.1"/>
    <property type="molecule type" value="Genomic_DNA"/>
</dbReference>
<dbReference type="AlphaFoldDB" id="A0A7X8C359"/>
<evidence type="ECO:0000256" key="1">
    <source>
        <dbReference type="SAM" id="Phobius"/>
    </source>
</evidence>